<gene>
    <name evidence="1" type="ORF">OUZ56_007682</name>
</gene>
<proteinExistence type="predicted"/>
<comment type="caution">
    <text evidence="1">The sequence shown here is derived from an EMBL/GenBank/DDBJ whole genome shotgun (WGS) entry which is preliminary data.</text>
</comment>
<evidence type="ECO:0000313" key="2">
    <source>
        <dbReference type="Proteomes" id="UP001234178"/>
    </source>
</evidence>
<reference evidence="1 2" key="1">
    <citation type="journal article" date="2023" name="Nucleic Acids Res.">
        <title>The hologenome of Daphnia magna reveals possible DNA methylation and microbiome-mediated evolution of the host genome.</title>
        <authorList>
            <person name="Chaturvedi A."/>
            <person name="Li X."/>
            <person name="Dhandapani V."/>
            <person name="Marshall H."/>
            <person name="Kissane S."/>
            <person name="Cuenca-Cambronero M."/>
            <person name="Asole G."/>
            <person name="Calvet F."/>
            <person name="Ruiz-Romero M."/>
            <person name="Marangio P."/>
            <person name="Guigo R."/>
            <person name="Rago D."/>
            <person name="Mirbahai L."/>
            <person name="Eastwood N."/>
            <person name="Colbourne J.K."/>
            <person name="Zhou J."/>
            <person name="Mallon E."/>
            <person name="Orsini L."/>
        </authorList>
    </citation>
    <scope>NUCLEOTIDE SEQUENCE [LARGE SCALE GENOMIC DNA]</scope>
    <source>
        <strain evidence="1">LRV0_1</strain>
    </source>
</reference>
<protein>
    <submittedName>
        <fullName evidence="1">Uncharacterized protein</fullName>
    </submittedName>
</protein>
<dbReference type="EMBL" id="JAOYFB010000037">
    <property type="protein sequence ID" value="KAK4022203.1"/>
    <property type="molecule type" value="Genomic_DNA"/>
</dbReference>
<evidence type="ECO:0000313" key="1">
    <source>
        <dbReference type="EMBL" id="KAK4022203.1"/>
    </source>
</evidence>
<name>A0ABR0AAP6_9CRUS</name>
<keyword evidence="2" id="KW-1185">Reference proteome</keyword>
<dbReference type="Proteomes" id="UP001234178">
    <property type="component" value="Unassembled WGS sequence"/>
</dbReference>
<accession>A0ABR0AAP6</accession>
<organism evidence="1 2">
    <name type="scientific">Daphnia magna</name>
    <dbReference type="NCBI Taxonomy" id="35525"/>
    <lineage>
        <taxon>Eukaryota</taxon>
        <taxon>Metazoa</taxon>
        <taxon>Ecdysozoa</taxon>
        <taxon>Arthropoda</taxon>
        <taxon>Crustacea</taxon>
        <taxon>Branchiopoda</taxon>
        <taxon>Diplostraca</taxon>
        <taxon>Cladocera</taxon>
        <taxon>Anomopoda</taxon>
        <taxon>Daphniidae</taxon>
        <taxon>Daphnia</taxon>
    </lineage>
</organism>
<sequence>MSCLLAVRAEISIRDKDMLLWDDVLDLISNPKPSPSRHAFLQFITRKKGQAVDVFDAIYALLPCIYSASHERLPFSGGDSMLITASATFHPLLRNDVTLH</sequence>